<dbReference type="InterPro" id="IPR007737">
    <property type="entry name" value="Mga_HTH"/>
</dbReference>
<evidence type="ECO:0000313" key="12">
    <source>
        <dbReference type="Proteomes" id="UP000321547"/>
    </source>
</evidence>
<dbReference type="Pfam" id="PF00874">
    <property type="entry name" value="PRD"/>
    <property type="match status" value="2"/>
</dbReference>
<evidence type="ECO:0000256" key="1">
    <source>
        <dbReference type="ARBA" id="ARBA00022679"/>
    </source>
</evidence>
<dbReference type="Gene3D" id="1.10.1790.10">
    <property type="entry name" value="PRD domain"/>
    <property type="match status" value="2"/>
</dbReference>
<dbReference type="PANTHER" id="PTHR30185">
    <property type="entry name" value="CRYPTIC BETA-GLUCOSIDE BGL OPERON ANTITERMINATOR"/>
    <property type="match status" value="1"/>
</dbReference>
<dbReference type="PROSITE" id="PS51094">
    <property type="entry name" value="PTS_EIIA_TYPE_2"/>
    <property type="match status" value="1"/>
</dbReference>
<dbReference type="GO" id="GO:0006355">
    <property type="term" value="P:regulation of DNA-templated transcription"/>
    <property type="evidence" value="ECO:0007669"/>
    <property type="project" value="InterPro"/>
</dbReference>
<evidence type="ECO:0000256" key="4">
    <source>
        <dbReference type="ARBA" id="ARBA00023159"/>
    </source>
</evidence>
<dbReference type="EMBL" id="BJWI01000003">
    <property type="protein sequence ID" value="GEM00923.1"/>
    <property type="molecule type" value="Genomic_DNA"/>
</dbReference>
<dbReference type="Gene3D" id="3.40.930.10">
    <property type="entry name" value="Mannitol-specific EII, Chain A"/>
    <property type="match status" value="1"/>
</dbReference>
<dbReference type="InterPro" id="IPR011608">
    <property type="entry name" value="PRD"/>
</dbReference>
<keyword evidence="5" id="KW-0804">Transcription</keyword>
<evidence type="ECO:0000313" key="9">
    <source>
        <dbReference type="EMBL" id="GEM00923.1"/>
    </source>
</evidence>
<accession>A0A1I5LX03</accession>
<evidence type="ECO:0000256" key="2">
    <source>
        <dbReference type="ARBA" id="ARBA00022737"/>
    </source>
</evidence>
<dbReference type="SUPFAM" id="SSF46785">
    <property type="entry name" value="Winged helix' DNA-binding domain"/>
    <property type="match status" value="1"/>
</dbReference>
<dbReference type="GO" id="GO:0009401">
    <property type="term" value="P:phosphoenolpyruvate-dependent sugar phosphotransferase system"/>
    <property type="evidence" value="ECO:0007669"/>
    <property type="project" value="InterPro"/>
</dbReference>
<dbReference type="Proteomes" id="UP000321547">
    <property type="component" value="Unassembled WGS sequence"/>
</dbReference>
<evidence type="ECO:0000256" key="5">
    <source>
        <dbReference type="ARBA" id="ARBA00023163"/>
    </source>
</evidence>
<dbReference type="AlphaFoldDB" id="A0A1I5LX03"/>
<dbReference type="OrthoDB" id="3710983at2"/>
<dbReference type="Pfam" id="PF00359">
    <property type="entry name" value="PTS_EIIA_2"/>
    <property type="match status" value="1"/>
</dbReference>
<organism evidence="10 11">
    <name type="scientific">Halolactibacillus halophilus</name>
    <dbReference type="NCBI Taxonomy" id="306540"/>
    <lineage>
        <taxon>Bacteria</taxon>
        <taxon>Bacillati</taxon>
        <taxon>Bacillota</taxon>
        <taxon>Bacilli</taxon>
        <taxon>Bacillales</taxon>
        <taxon>Bacillaceae</taxon>
        <taxon>Halolactibacillus</taxon>
    </lineage>
</organism>
<dbReference type="SUPFAM" id="SSF55804">
    <property type="entry name" value="Phoshotransferase/anion transport protein"/>
    <property type="match status" value="1"/>
</dbReference>
<proteinExistence type="predicted"/>
<feature type="domain" description="PTS EIIA type-2" evidence="6">
    <location>
        <begin position="505"/>
        <end position="645"/>
    </location>
</feature>
<dbReference type="InterPro" id="IPR036095">
    <property type="entry name" value="PTS_EIIB-like_sf"/>
</dbReference>
<dbReference type="SUPFAM" id="SSF63520">
    <property type="entry name" value="PTS-regulatory domain, PRD"/>
    <property type="match status" value="2"/>
</dbReference>
<dbReference type="STRING" id="306540.SAMN05421839_10335"/>
<keyword evidence="12" id="KW-1185">Reference proteome</keyword>
<evidence type="ECO:0000259" key="8">
    <source>
        <dbReference type="PROSITE" id="PS51372"/>
    </source>
</evidence>
<dbReference type="InterPro" id="IPR013196">
    <property type="entry name" value="HTH_11"/>
</dbReference>
<reference evidence="10 11" key="1">
    <citation type="submission" date="2016-10" db="EMBL/GenBank/DDBJ databases">
        <authorList>
            <person name="de Groot N.N."/>
        </authorList>
    </citation>
    <scope>NUCLEOTIDE SEQUENCE [LARGE SCALE GENOMIC DNA]</scope>
    <source>
        <strain evidence="10 11">DSM 17073</strain>
    </source>
</reference>
<evidence type="ECO:0000313" key="11">
    <source>
        <dbReference type="Proteomes" id="UP000242243"/>
    </source>
</evidence>
<dbReference type="Gene3D" id="1.10.10.10">
    <property type="entry name" value="Winged helix-like DNA-binding domain superfamily/Winged helix DNA-binding domain"/>
    <property type="match status" value="2"/>
</dbReference>
<dbReference type="GO" id="GO:0008982">
    <property type="term" value="F:protein-N(PI)-phosphohistidine-sugar phosphotransferase activity"/>
    <property type="evidence" value="ECO:0007669"/>
    <property type="project" value="InterPro"/>
</dbReference>
<dbReference type="InterPro" id="IPR002178">
    <property type="entry name" value="PTS_EIIA_type-2_dom"/>
</dbReference>
<feature type="domain" description="PRD" evidence="8">
    <location>
        <begin position="302"/>
        <end position="409"/>
    </location>
</feature>
<keyword evidence="1" id="KW-0808">Transferase</keyword>
<dbReference type="InterPro" id="IPR036388">
    <property type="entry name" value="WH-like_DNA-bd_sf"/>
</dbReference>
<reference evidence="9 12" key="2">
    <citation type="submission" date="2019-07" db="EMBL/GenBank/DDBJ databases">
        <title>Whole genome shotgun sequence of Halolactibacillus halophilus NBRC 100868.</title>
        <authorList>
            <person name="Hosoyama A."/>
            <person name="Uohara A."/>
            <person name="Ohji S."/>
            <person name="Ichikawa N."/>
        </authorList>
    </citation>
    <scope>NUCLEOTIDE SEQUENCE [LARGE SCALE GENOMIC DNA]</scope>
    <source>
        <strain evidence="9 12">NBRC 100868</strain>
    </source>
</reference>
<dbReference type="CDD" id="cd05568">
    <property type="entry name" value="PTS_IIB_bgl_like"/>
    <property type="match status" value="1"/>
</dbReference>
<feature type="domain" description="PRD" evidence="8">
    <location>
        <begin position="188"/>
        <end position="293"/>
    </location>
</feature>
<dbReference type="Pfam" id="PF05043">
    <property type="entry name" value="Mga"/>
    <property type="match status" value="1"/>
</dbReference>
<keyword evidence="4" id="KW-0010">Activator</keyword>
<dbReference type="CDD" id="cd00211">
    <property type="entry name" value="PTS_IIA_fru"/>
    <property type="match status" value="1"/>
</dbReference>
<evidence type="ECO:0000259" key="6">
    <source>
        <dbReference type="PROSITE" id="PS51094"/>
    </source>
</evidence>
<dbReference type="EMBL" id="FOXC01000003">
    <property type="protein sequence ID" value="SFP01859.1"/>
    <property type="molecule type" value="Genomic_DNA"/>
</dbReference>
<dbReference type="InterPro" id="IPR016152">
    <property type="entry name" value="PTrfase/Anion_transptr"/>
</dbReference>
<sequence length="646" mass="73955">MHHRQTTILKELVGTDTPLTSQTLANILNVSSRTIRDDMKELDQTLISYGATITSTRGKGYTLAIHDDPSFRQFLKSYVYEHYANDFSQPNQRINYLIERFLLADAHIKMDELMDDMHVSRSTIQSDLRQVKEQLKTYQLTLEHKPNYGMKLIGSEVKRRFALSQFIFDQRDMRETMIWKKQLTDLTHITDQQIKALWALLIDTTSRHHISLSDIALNNLFIHIAIAYKRIKDGHEIDFLQYDLTDIQNEREYTVAKEIVSASEQILNIDFPETEVCYIAIHLLGTKIVTQKSQSEDDLKQWLPAQIVAVTAQILQTIEAKLNLSIQHDRELILGLGLHLKPAMNRFKYGMNIRNPMLEDIKANYPLAFEAGIIAGVVLEETLQVAIDENEVGYLALHIGAAIERQKLKDKPLACFIVCASGLGSAQLIKYKLQAMFGSKINILGTSEFYKINQLPFEAIDLIISSVPIKQDLPVPVVEVNAILTEQDLHQVETYFKTDYKDLMQYIDQRAIFLKQAASSKEAALNFLYEQLKAPLQLPNDYLIHVFEREKIAPTAYGNLIAIPHPITAQTKKTHVSIMTLDKPIDWGDKKVQFIILLNVGKDTKEDLQSLYGFITKLVENKKHIQRLTQIDTLPAFIDQLFSMTL</sequence>
<dbReference type="PROSITE" id="PS51372">
    <property type="entry name" value="PRD_2"/>
    <property type="match status" value="2"/>
</dbReference>
<keyword evidence="2" id="KW-0677">Repeat</keyword>
<dbReference type="RefSeq" id="WP_089829994.1">
    <property type="nucleotide sequence ID" value="NZ_BJWI01000003.1"/>
</dbReference>
<dbReference type="SUPFAM" id="SSF52794">
    <property type="entry name" value="PTS system IIB component-like"/>
    <property type="match status" value="1"/>
</dbReference>
<dbReference type="Pfam" id="PF08279">
    <property type="entry name" value="HTH_11"/>
    <property type="match status" value="1"/>
</dbReference>
<evidence type="ECO:0000256" key="3">
    <source>
        <dbReference type="ARBA" id="ARBA00023015"/>
    </source>
</evidence>
<dbReference type="Gene3D" id="3.40.50.2300">
    <property type="match status" value="1"/>
</dbReference>
<dbReference type="InterPro" id="IPR036634">
    <property type="entry name" value="PRD_sf"/>
</dbReference>
<evidence type="ECO:0000313" key="10">
    <source>
        <dbReference type="EMBL" id="SFP01859.1"/>
    </source>
</evidence>
<dbReference type="PROSITE" id="PS51099">
    <property type="entry name" value="PTS_EIIB_TYPE_2"/>
    <property type="match status" value="1"/>
</dbReference>
<name>A0A1I5LX03_9BACI</name>
<evidence type="ECO:0000259" key="7">
    <source>
        <dbReference type="PROSITE" id="PS51099"/>
    </source>
</evidence>
<dbReference type="PANTHER" id="PTHR30185:SF13">
    <property type="entry name" value="LICABCH OPERON REGULATOR-RELATED"/>
    <property type="match status" value="1"/>
</dbReference>
<protein>
    <submittedName>
        <fullName evidence="9">LicABCH operon regulator</fullName>
    </submittedName>
    <submittedName>
        <fullName evidence="10">Lichenan operon transcriptional antiterminator</fullName>
    </submittedName>
</protein>
<dbReference type="InterPro" id="IPR013011">
    <property type="entry name" value="PTS_EIIB_2"/>
</dbReference>
<dbReference type="InterPro" id="IPR050661">
    <property type="entry name" value="BglG_antiterminators"/>
</dbReference>
<dbReference type="InterPro" id="IPR036390">
    <property type="entry name" value="WH_DNA-bd_sf"/>
</dbReference>
<gene>
    <name evidence="9" type="primary">licR</name>
    <name evidence="9" type="ORF">HHA03_04550</name>
    <name evidence="10" type="ORF">SAMN05421839_10335</name>
</gene>
<feature type="domain" description="PTS EIIB type-2" evidence="7">
    <location>
        <begin position="413"/>
        <end position="504"/>
    </location>
</feature>
<keyword evidence="3" id="KW-0805">Transcription regulation</keyword>
<dbReference type="Proteomes" id="UP000242243">
    <property type="component" value="Unassembled WGS sequence"/>
</dbReference>